<dbReference type="AlphaFoldDB" id="A0A1J5PWA2"/>
<proteinExistence type="predicted"/>
<dbReference type="EMBL" id="MLJW01002053">
    <property type="protein sequence ID" value="OIQ75798.1"/>
    <property type="molecule type" value="Genomic_DNA"/>
</dbReference>
<name>A0A1J5PWA2_9ZZZZ</name>
<protein>
    <submittedName>
        <fullName evidence="1">Uncharacterized protein</fullName>
    </submittedName>
</protein>
<sequence length="85" mass="9838">MSIPTPDVQERREQRQIREIFELACKLLAPIVAGNDQARIVSNFAMTLMLKDHFPEITSAEAHIVISTVERMHQQDRLRAILDRQ</sequence>
<comment type="caution">
    <text evidence="1">The sequence shown here is derived from an EMBL/GenBank/DDBJ whole genome shotgun (WGS) entry which is preliminary data.</text>
</comment>
<reference evidence="1" key="1">
    <citation type="submission" date="2016-10" db="EMBL/GenBank/DDBJ databases">
        <title>Sequence of Gallionella enrichment culture.</title>
        <authorList>
            <person name="Poehlein A."/>
            <person name="Muehling M."/>
            <person name="Daniel R."/>
        </authorList>
    </citation>
    <scope>NUCLEOTIDE SEQUENCE</scope>
</reference>
<evidence type="ECO:0000313" key="1">
    <source>
        <dbReference type="EMBL" id="OIQ75798.1"/>
    </source>
</evidence>
<accession>A0A1J5PWA2</accession>
<organism evidence="1">
    <name type="scientific">mine drainage metagenome</name>
    <dbReference type="NCBI Taxonomy" id="410659"/>
    <lineage>
        <taxon>unclassified sequences</taxon>
        <taxon>metagenomes</taxon>
        <taxon>ecological metagenomes</taxon>
    </lineage>
</organism>
<gene>
    <name evidence="1" type="ORF">GALL_425280</name>
</gene>